<dbReference type="CDD" id="cd06579">
    <property type="entry name" value="TM_PBP1_transp_AraH_like"/>
    <property type="match status" value="1"/>
</dbReference>
<feature type="transmembrane region" description="Helical" evidence="6">
    <location>
        <begin position="223"/>
        <end position="244"/>
    </location>
</feature>
<keyword evidence="5 6" id="KW-0472">Membrane</keyword>
<keyword evidence="8" id="KW-1185">Reference proteome</keyword>
<feature type="transmembrane region" description="Helical" evidence="6">
    <location>
        <begin position="170"/>
        <end position="192"/>
    </location>
</feature>
<keyword evidence="2" id="KW-1003">Cell membrane</keyword>
<comment type="caution">
    <text evidence="7">The sequence shown here is derived from an EMBL/GenBank/DDBJ whole genome shotgun (WGS) entry which is preliminary data.</text>
</comment>
<evidence type="ECO:0000256" key="4">
    <source>
        <dbReference type="ARBA" id="ARBA00022989"/>
    </source>
</evidence>
<dbReference type="Pfam" id="PF02653">
    <property type="entry name" value="BPD_transp_2"/>
    <property type="match status" value="1"/>
</dbReference>
<dbReference type="PANTHER" id="PTHR32196:SF72">
    <property type="entry name" value="RIBOSE IMPORT PERMEASE PROTEIN RBSC"/>
    <property type="match status" value="1"/>
</dbReference>
<evidence type="ECO:0000313" key="7">
    <source>
        <dbReference type="EMBL" id="MBB6512419.1"/>
    </source>
</evidence>
<dbReference type="AlphaFoldDB" id="A0A841RIV1"/>
<feature type="transmembrane region" description="Helical" evidence="6">
    <location>
        <begin position="26"/>
        <end position="47"/>
    </location>
</feature>
<evidence type="ECO:0000256" key="3">
    <source>
        <dbReference type="ARBA" id="ARBA00022692"/>
    </source>
</evidence>
<comment type="subcellular location">
    <subcellularLocation>
        <location evidence="1">Cell membrane</location>
        <topology evidence="1">Multi-pass membrane protein</topology>
    </subcellularLocation>
</comment>
<gene>
    <name evidence="7" type="ORF">GGQ92_001202</name>
</gene>
<protein>
    <submittedName>
        <fullName evidence="7">Ribose transport system permease protein</fullName>
    </submittedName>
</protein>
<accession>A0A841RIV1</accession>
<evidence type="ECO:0000256" key="2">
    <source>
        <dbReference type="ARBA" id="ARBA00022475"/>
    </source>
</evidence>
<dbReference type="GO" id="GO:0005886">
    <property type="term" value="C:plasma membrane"/>
    <property type="evidence" value="ECO:0007669"/>
    <property type="project" value="UniProtKB-SubCell"/>
</dbReference>
<feature type="transmembrane region" description="Helical" evidence="6">
    <location>
        <begin position="277"/>
        <end position="296"/>
    </location>
</feature>
<feature type="transmembrane region" description="Helical" evidence="6">
    <location>
        <begin position="124"/>
        <end position="150"/>
    </location>
</feature>
<feature type="transmembrane region" description="Helical" evidence="6">
    <location>
        <begin position="59"/>
        <end position="78"/>
    </location>
</feature>
<evidence type="ECO:0000256" key="5">
    <source>
        <dbReference type="ARBA" id="ARBA00023136"/>
    </source>
</evidence>
<dbReference type="PANTHER" id="PTHR32196">
    <property type="entry name" value="ABC TRANSPORTER PERMEASE PROTEIN YPHD-RELATED-RELATED"/>
    <property type="match status" value="1"/>
</dbReference>
<evidence type="ECO:0000256" key="6">
    <source>
        <dbReference type="SAM" id="Phobius"/>
    </source>
</evidence>
<keyword evidence="3 6" id="KW-0812">Transmembrane</keyword>
<proteinExistence type="predicted"/>
<feature type="transmembrane region" description="Helical" evidence="6">
    <location>
        <begin position="302"/>
        <end position="322"/>
    </location>
</feature>
<organism evidence="7 8">
    <name type="scientific">Gracilibacillus halotolerans</name>
    <dbReference type="NCBI Taxonomy" id="74386"/>
    <lineage>
        <taxon>Bacteria</taxon>
        <taxon>Bacillati</taxon>
        <taxon>Bacillota</taxon>
        <taxon>Bacilli</taxon>
        <taxon>Bacillales</taxon>
        <taxon>Bacillaceae</taxon>
        <taxon>Gracilibacillus</taxon>
    </lineage>
</organism>
<dbReference type="Proteomes" id="UP000572212">
    <property type="component" value="Unassembled WGS sequence"/>
</dbReference>
<reference evidence="7 8" key="1">
    <citation type="submission" date="2020-08" db="EMBL/GenBank/DDBJ databases">
        <title>Genomic Encyclopedia of Type Strains, Phase IV (KMG-IV): sequencing the most valuable type-strain genomes for metagenomic binning, comparative biology and taxonomic classification.</title>
        <authorList>
            <person name="Goeker M."/>
        </authorList>
    </citation>
    <scope>NUCLEOTIDE SEQUENCE [LARGE SCALE GENOMIC DNA]</scope>
    <source>
        <strain evidence="7 8">DSM 11805</strain>
    </source>
</reference>
<dbReference type="InterPro" id="IPR001851">
    <property type="entry name" value="ABC_transp_permease"/>
</dbReference>
<dbReference type="EMBL" id="JACHON010000003">
    <property type="protein sequence ID" value="MBB6512419.1"/>
    <property type="molecule type" value="Genomic_DNA"/>
</dbReference>
<evidence type="ECO:0000313" key="8">
    <source>
        <dbReference type="Proteomes" id="UP000572212"/>
    </source>
</evidence>
<keyword evidence="4 6" id="KW-1133">Transmembrane helix</keyword>
<evidence type="ECO:0000256" key="1">
    <source>
        <dbReference type="ARBA" id="ARBA00004651"/>
    </source>
</evidence>
<sequence length="327" mass="34995">MNAEVKETNVTSLQAKRKFFKLNQEWILLFVLIGLIIFFSIMSASFFTTGNFVNITRQIAMLGIIAAGMSIVLLIGGIDLSVASNVALTSVSMGLLISAGIDPFISILLGILVGTTVGLINGIIITWVGIPALITTLGMLTIVRGFTFLITDGYPVFGFPESIRWFGTGFLFGIPVPVVIMMIVFTLVYILLYKTYLGRHIYALGGNEEAARLSGINTKKIQLMVYMLSGFFCSIAGLILLGRLNSGQPNALQGFELDVVTAVVLGGVSIFGGQGKLVGVVLGVFIMGVLSNGLVIMNVNEFIQMVIIGSVLLVAVGADRVANRKKN</sequence>
<dbReference type="GO" id="GO:0022857">
    <property type="term" value="F:transmembrane transporter activity"/>
    <property type="evidence" value="ECO:0007669"/>
    <property type="project" value="InterPro"/>
</dbReference>
<name>A0A841RIV1_9BACI</name>
<dbReference type="RefSeq" id="WP_184245617.1">
    <property type="nucleotide sequence ID" value="NZ_BAAACU010000058.1"/>
</dbReference>
<feature type="transmembrane region" description="Helical" evidence="6">
    <location>
        <begin position="250"/>
        <end position="270"/>
    </location>
</feature>